<dbReference type="AlphaFoldDB" id="A0A844G857"/>
<gene>
    <name evidence="2" type="ORF">FYJ85_18515</name>
</gene>
<protein>
    <submittedName>
        <fullName evidence="2">Uncharacterized protein</fullName>
    </submittedName>
</protein>
<evidence type="ECO:0000256" key="1">
    <source>
        <dbReference type="SAM" id="Phobius"/>
    </source>
</evidence>
<dbReference type="EMBL" id="VUNS01000028">
    <property type="protein sequence ID" value="MST99032.1"/>
    <property type="molecule type" value="Genomic_DNA"/>
</dbReference>
<dbReference type="PROSITE" id="PS51257">
    <property type="entry name" value="PROKAR_LIPOPROTEIN"/>
    <property type="match status" value="1"/>
</dbReference>
<comment type="caution">
    <text evidence="2">The sequence shown here is derived from an EMBL/GenBank/DDBJ whole genome shotgun (WGS) entry which is preliminary data.</text>
</comment>
<keyword evidence="1" id="KW-1133">Transmembrane helix</keyword>
<keyword evidence="3" id="KW-1185">Reference proteome</keyword>
<evidence type="ECO:0000313" key="2">
    <source>
        <dbReference type="EMBL" id="MST99032.1"/>
    </source>
</evidence>
<keyword evidence="1" id="KW-0812">Transmembrane</keyword>
<dbReference type="RefSeq" id="WP_154420138.1">
    <property type="nucleotide sequence ID" value="NZ_VUNS01000028.1"/>
</dbReference>
<keyword evidence="1" id="KW-0472">Membrane</keyword>
<organism evidence="2 3">
    <name type="scientific">Victivallis lenta</name>
    <dbReference type="NCBI Taxonomy" id="2606640"/>
    <lineage>
        <taxon>Bacteria</taxon>
        <taxon>Pseudomonadati</taxon>
        <taxon>Lentisphaerota</taxon>
        <taxon>Lentisphaeria</taxon>
        <taxon>Victivallales</taxon>
        <taxon>Victivallaceae</taxon>
        <taxon>Victivallis</taxon>
    </lineage>
</organism>
<sequence>MKILKPERPGGSLIVQIIAVFLLLLFIGCIYIPLYYWNIPFLNHLFNTWWLWVLPSLPAIWFLWLIVDSVIAFHTKHCLLHLIDFQVDEIKGNIQITFKLNGFPEPQITEEMLQAKYQPIYGRGGPPIRFKKQQAVYNITEDSYKITINASELLIKIKDIFIYVEQKRLIPYHCIYRVHRFSYDWRNPRF</sequence>
<evidence type="ECO:0000313" key="3">
    <source>
        <dbReference type="Proteomes" id="UP000435649"/>
    </source>
</evidence>
<proteinExistence type="predicted"/>
<reference evidence="2 3" key="1">
    <citation type="submission" date="2019-08" db="EMBL/GenBank/DDBJ databases">
        <title>In-depth cultivation of the pig gut microbiome towards novel bacterial diversity and tailored functional studies.</title>
        <authorList>
            <person name="Wylensek D."/>
            <person name="Hitch T.C.A."/>
            <person name="Clavel T."/>
        </authorList>
    </citation>
    <scope>NUCLEOTIDE SEQUENCE [LARGE SCALE GENOMIC DNA]</scope>
    <source>
        <strain evidence="2 3">BBE-744-WT-12</strain>
    </source>
</reference>
<accession>A0A844G857</accession>
<feature type="transmembrane region" description="Helical" evidence="1">
    <location>
        <begin position="12"/>
        <end position="37"/>
    </location>
</feature>
<feature type="transmembrane region" description="Helical" evidence="1">
    <location>
        <begin position="49"/>
        <end position="67"/>
    </location>
</feature>
<name>A0A844G857_9BACT</name>
<dbReference type="Proteomes" id="UP000435649">
    <property type="component" value="Unassembled WGS sequence"/>
</dbReference>